<feature type="region of interest" description="Disordered" evidence="1">
    <location>
        <begin position="122"/>
        <end position="177"/>
    </location>
</feature>
<keyword evidence="3" id="KW-1185">Reference proteome</keyword>
<reference evidence="2 3" key="1">
    <citation type="journal article" date="2019" name="Sci. Rep.">
        <title>Comparative genomics of chytrid fungi reveal insights into the obligate biotrophic and pathogenic lifestyle of Synchytrium endobioticum.</title>
        <authorList>
            <person name="van de Vossenberg B.T.L.H."/>
            <person name="Warris S."/>
            <person name="Nguyen H.D.T."/>
            <person name="van Gent-Pelzer M.P.E."/>
            <person name="Joly D.L."/>
            <person name="van de Geest H.C."/>
            <person name="Bonants P.J.M."/>
            <person name="Smith D.S."/>
            <person name="Levesque C.A."/>
            <person name="van der Lee T.A.J."/>
        </authorList>
    </citation>
    <scope>NUCLEOTIDE SEQUENCE [LARGE SCALE GENOMIC DNA]</scope>
    <source>
        <strain evidence="2 3">CBS 675.73</strain>
    </source>
</reference>
<feature type="region of interest" description="Disordered" evidence="1">
    <location>
        <begin position="20"/>
        <end position="104"/>
    </location>
</feature>
<feature type="region of interest" description="Disordered" evidence="1">
    <location>
        <begin position="320"/>
        <end position="475"/>
    </location>
</feature>
<feature type="compositionally biased region" description="Polar residues" evidence="1">
    <location>
        <begin position="138"/>
        <end position="157"/>
    </location>
</feature>
<comment type="caution">
    <text evidence="2">The sequence shown here is derived from an EMBL/GenBank/DDBJ whole genome shotgun (WGS) entry which is preliminary data.</text>
</comment>
<feature type="compositionally biased region" description="Polar residues" evidence="1">
    <location>
        <begin position="408"/>
        <end position="417"/>
    </location>
</feature>
<organism evidence="2 3">
    <name type="scientific">Chytriomyces confervae</name>
    <dbReference type="NCBI Taxonomy" id="246404"/>
    <lineage>
        <taxon>Eukaryota</taxon>
        <taxon>Fungi</taxon>
        <taxon>Fungi incertae sedis</taxon>
        <taxon>Chytridiomycota</taxon>
        <taxon>Chytridiomycota incertae sedis</taxon>
        <taxon>Chytridiomycetes</taxon>
        <taxon>Chytridiales</taxon>
        <taxon>Chytriomycetaceae</taxon>
        <taxon>Chytriomyces</taxon>
    </lineage>
</organism>
<feature type="region of interest" description="Disordered" evidence="1">
    <location>
        <begin position="215"/>
        <end position="302"/>
    </location>
</feature>
<dbReference type="OrthoDB" id="2146501at2759"/>
<protein>
    <submittedName>
        <fullName evidence="2">Uncharacterized protein</fullName>
    </submittedName>
</protein>
<feature type="compositionally biased region" description="Low complexity" evidence="1">
    <location>
        <begin position="452"/>
        <end position="475"/>
    </location>
</feature>
<evidence type="ECO:0000313" key="3">
    <source>
        <dbReference type="Proteomes" id="UP000320333"/>
    </source>
</evidence>
<feature type="compositionally biased region" description="Polar residues" evidence="1">
    <location>
        <begin position="258"/>
        <end position="275"/>
    </location>
</feature>
<accession>A0A507EJT8</accession>
<proteinExistence type="predicted"/>
<gene>
    <name evidence="2" type="ORF">CcCBS67573_g08485</name>
</gene>
<evidence type="ECO:0000313" key="2">
    <source>
        <dbReference type="EMBL" id="TPX64114.1"/>
    </source>
</evidence>
<feature type="compositionally biased region" description="Low complexity" evidence="1">
    <location>
        <begin position="321"/>
        <end position="335"/>
    </location>
</feature>
<name>A0A507EJT8_9FUNG</name>
<feature type="compositionally biased region" description="Polar residues" evidence="1">
    <location>
        <begin position="55"/>
        <end position="76"/>
    </location>
</feature>
<feature type="compositionally biased region" description="Low complexity" evidence="1">
    <location>
        <begin position="20"/>
        <end position="51"/>
    </location>
</feature>
<dbReference type="EMBL" id="QEAP01000562">
    <property type="protein sequence ID" value="TPX64114.1"/>
    <property type="molecule type" value="Genomic_DNA"/>
</dbReference>
<feature type="compositionally biased region" description="Polar residues" evidence="1">
    <location>
        <begin position="433"/>
        <end position="442"/>
    </location>
</feature>
<sequence>MTRKSDNKSSNATVAAVQQAHVASVQASKAAPIKPATPQKTAAAPTAKHAAVNVKPSTPSLSAKLSKPSTPQPSKVQTAPTKPAAQQASRPAAPASPVGRRASQSPIYEVYMVPSLFSEPNSWTANQAPCHAPHRAASPSSRPIKQLSKQNSSVTQTPVPKAAQPQKVAAKQATASKQKAAVKWNSAAGKQLILRPKNEVVLFRPLWMQVHAWAASKSTPTRGRSADKTSKQQRILQHKQRLAAQRKPEQVVAPKHQPNLQKPHSRQQSNSSSKPATPVPASRAPQQKAKPATPQKSASSPVDWQTNIWQDFYTSKHATFQAPSAAPQKAKPSTPVQKPMPHPIKAAKPNSAKNIKHASLKSTIPPPSEAKSPEIFSFVNSPTAGPMKPPSPIFVRKNPDGFGHPATFSRQNSSPATKISPAPIHAASLPKAKSNSSPTGNSPDHFASYMDRAANQNGQQQQRNAGNQKKQQVNK</sequence>
<dbReference type="AlphaFoldDB" id="A0A507EJT8"/>
<feature type="compositionally biased region" description="Low complexity" evidence="1">
    <location>
        <begin position="77"/>
        <end position="103"/>
    </location>
</feature>
<dbReference type="Proteomes" id="UP000320333">
    <property type="component" value="Unassembled WGS sequence"/>
</dbReference>
<evidence type="ECO:0000256" key="1">
    <source>
        <dbReference type="SAM" id="MobiDB-lite"/>
    </source>
</evidence>
<feature type="compositionally biased region" description="Low complexity" evidence="1">
    <location>
        <begin position="158"/>
        <end position="177"/>
    </location>
</feature>